<dbReference type="EMBL" id="KB822714">
    <property type="protein sequence ID" value="ETN44630.1"/>
    <property type="molecule type" value="Genomic_DNA"/>
</dbReference>
<protein>
    <recommendedName>
        <fullName evidence="6">Zn(2)-C6 fungal-type domain-containing protein</fullName>
    </recommendedName>
</protein>
<dbReference type="PANTHER" id="PTHR38111">
    <property type="entry name" value="ZN(2)-C6 FUNGAL-TYPE DOMAIN-CONTAINING PROTEIN-RELATED"/>
    <property type="match status" value="1"/>
</dbReference>
<dbReference type="OrthoDB" id="3525185at2759"/>
<keyword evidence="2" id="KW-0238">DNA-binding</keyword>
<proteinExistence type="predicted"/>
<dbReference type="VEuPathDB" id="FungiDB:HMPREF1541_10300"/>
<evidence type="ECO:0000256" key="2">
    <source>
        <dbReference type="ARBA" id="ARBA00023125"/>
    </source>
</evidence>
<dbReference type="GO" id="GO:0008270">
    <property type="term" value="F:zinc ion binding"/>
    <property type="evidence" value="ECO:0007669"/>
    <property type="project" value="InterPro"/>
</dbReference>
<dbReference type="AlphaFoldDB" id="W2S7L8"/>
<keyword evidence="4" id="KW-0539">Nucleus</keyword>
<dbReference type="InterPro" id="IPR053178">
    <property type="entry name" value="Osmoadaptation_assoc"/>
</dbReference>
<dbReference type="Proteomes" id="UP000030752">
    <property type="component" value="Unassembled WGS sequence"/>
</dbReference>
<keyword evidence="8" id="KW-1185">Reference proteome</keyword>
<accession>W2S7L8</accession>
<feature type="region of interest" description="Disordered" evidence="5">
    <location>
        <begin position="466"/>
        <end position="522"/>
    </location>
</feature>
<evidence type="ECO:0000313" key="7">
    <source>
        <dbReference type="EMBL" id="ETN44630.1"/>
    </source>
</evidence>
<dbReference type="STRING" id="1220924.W2S7L8"/>
<dbReference type="PROSITE" id="PS50048">
    <property type="entry name" value="ZN2_CY6_FUNGAL_2"/>
    <property type="match status" value="1"/>
</dbReference>
<dbReference type="Pfam" id="PF00172">
    <property type="entry name" value="Zn_clus"/>
    <property type="match status" value="1"/>
</dbReference>
<evidence type="ECO:0000256" key="1">
    <source>
        <dbReference type="ARBA" id="ARBA00023015"/>
    </source>
</evidence>
<dbReference type="CDD" id="cd00067">
    <property type="entry name" value="GAL4"/>
    <property type="match status" value="1"/>
</dbReference>
<keyword evidence="1" id="KW-0805">Transcription regulation</keyword>
<dbReference type="InterPro" id="IPR036864">
    <property type="entry name" value="Zn2-C6_fun-type_DNA-bd_sf"/>
</dbReference>
<dbReference type="HOGENOM" id="CLU_021599_2_0_1"/>
<dbReference type="GeneID" id="19977639"/>
<dbReference type="GO" id="GO:0003677">
    <property type="term" value="F:DNA binding"/>
    <property type="evidence" value="ECO:0007669"/>
    <property type="project" value="UniProtKB-KW"/>
</dbReference>
<gene>
    <name evidence="7" type="ORF">HMPREF1541_10300</name>
</gene>
<dbReference type="PROSITE" id="PS00463">
    <property type="entry name" value="ZN2_CY6_FUNGAL_1"/>
    <property type="match status" value="1"/>
</dbReference>
<feature type="compositionally biased region" description="Low complexity" evidence="5">
    <location>
        <begin position="507"/>
        <end position="517"/>
    </location>
</feature>
<organism evidence="7 8">
    <name type="scientific">Cyphellophora europaea (strain CBS 101466)</name>
    <name type="common">Phialophora europaea</name>
    <dbReference type="NCBI Taxonomy" id="1220924"/>
    <lineage>
        <taxon>Eukaryota</taxon>
        <taxon>Fungi</taxon>
        <taxon>Dikarya</taxon>
        <taxon>Ascomycota</taxon>
        <taxon>Pezizomycotina</taxon>
        <taxon>Eurotiomycetes</taxon>
        <taxon>Chaetothyriomycetidae</taxon>
        <taxon>Chaetothyriales</taxon>
        <taxon>Cyphellophoraceae</taxon>
        <taxon>Cyphellophora</taxon>
    </lineage>
</organism>
<evidence type="ECO:0000259" key="6">
    <source>
        <dbReference type="PROSITE" id="PS50048"/>
    </source>
</evidence>
<dbReference type="Gene3D" id="4.10.240.10">
    <property type="entry name" value="Zn(2)-C6 fungal-type DNA-binding domain"/>
    <property type="match status" value="1"/>
</dbReference>
<dbReference type="SUPFAM" id="SSF57701">
    <property type="entry name" value="Zn2/Cys6 DNA-binding domain"/>
    <property type="match status" value="1"/>
</dbReference>
<evidence type="ECO:0000256" key="3">
    <source>
        <dbReference type="ARBA" id="ARBA00023163"/>
    </source>
</evidence>
<dbReference type="RefSeq" id="XP_008713193.1">
    <property type="nucleotide sequence ID" value="XM_008714971.1"/>
</dbReference>
<reference evidence="7 8" key="1">
    <citation type="submission" date="2013-03" db="EMBL/GenBank/DDBJ databases">
        <title>The Genome Sequence of Phialophora europaea CBS 101466.</title>
        <authorList>
            <consortium name="The Broad Institute Genomics Platform"/>
            <person name="Cuomo C."/>
            <person name="de Hoog S."/>
            <person name="Gorbushina A."/>
            <person name="Walker B."/>
            <person name="Young S.K."/>
            <person name="Zeng Q."/>
            <person name="Gargeya S."/>
            <person name="Fitzgerald M."/>
            <person name="Haas B."/>
            <person name="Abouelleil A."/>
            <person name="Allen A.W."/>
            <person name="Alvarado L."/>
            <person name="Arachchi H.M."/>
            <person name="Berlin A.M."/>
            <person name="Chapman S.B."/>
            <person name="Gainer-Dewar J."/>
            <person name="Goldberg J."/>
            <person name="Griggs A."/>
            <person name="Gujja S."/>
            <person name="Hansen M."/>
            <person name="Howarth C."/>
            <person name="Imamovic A."/>
            <person name="Ireland A."/>
            <person name="Larimer J."/>
            <person name="McCowan C."/>
            <person name="Murphy C."/>
            <person name="Pearson M."/>
            <person name="Poon T.W."/>
            <person name="Priest M."/>
            <person name="Roberts A."/>
            <person name="Saif S."/>
            <person name="Shea T."/>
            <person name="Sisk P."/>
            <person name="Sykes S."/>
            <person name="Wortman J."/>
            <person name="Nusbaum C."/>
            <person name="Birren B."/>
        </authorList>
    </citation>
    <scope>NUCLEOTIDE SEQUENCE [LARGE SCALE GENOMIC DNA]</scope>
    <source>
        <strain evidence="7 8">CBS 101466</strain>
    </source>
</reference>
<dbReference type="eggNOG" id="ENOG502SNQ1">
    <property type="taxonomic scope" value="Eukaryota"/>
</dbReference>
<dbReference type="Pfam" id="PF11951">
    <property type="entry name" value="Fungal_trans_2"/>
    <property type="match status" value="1"/>
</dbReference>
<dbReference type="InterPro" id="IPR001138">
    <property type="entry name" value="Zn2Cys6_DnaBD"/>
</dbReference>
<feature type="domain" description="Zn(2)-C6 fungal-type" evidence="6">
    <location>
        <begin position="10"/>
        <end position="38"/>
    </location>
</feature>
<sequence length="543" mass="60741">MVGVPGKSKGCSTCRRRKKGCDQKRPVCGQCAAGGYVCGGYQRDRTFIQHPATKGAEKSFYIPYIRVSPSSLTQSLDQAAITRQCRGLFWNLYMPHGDCIVKDEFILKCGHPMNWTEVVNELPNEESCLESAFSALTISRVGKDSQDDRLVQESTKLYGRALKEMQLALYDTDRMHSDEVLTASMLLGLYENFEGSTLKSRSWLSHAQGAAHLIELRGPERHRNRQAHHVFLGSRVPTIYAAILQRQATYLAATAWKTIPWENQHRTYIDRLVDTTTAIPAYLEDLDTLCTGTADPKTYLQKTELMHNLAQTQRMMDVWKGCVKADALPIEKVHITGGTDDRYPFEVEMHFDNHLFMNAHAIYYCCSLVVAEAAELLFADLALYDLAGVLRDPAIWKLTSLFDARRHATSIASMIPYCIQPDMGALGGIIINFPANLALHYFRKIGDYRVTTWLTDAFHEMGIRGLTNSPHATSKHERRISEIETRLRGAKRPSPGARSDSSEESSEGGSSPTSTAAKRTAVVVRFVHEDPARYYADSGGESS</sequence>
<dbReference type="InterPro" id="IPR021858">
    <property type="entry name" value="Fun_TF"/>
</dbReference>
<dbReference type="SMART" id="SM00066">
    <property type="entry name" value="GAL4"/>
    <property type="match status" value="1"/>
</dbReference>
<evidence type="ECO:0000256" key="5">
    <source>
        <dbReference type="SAM" id="MobiDB-lite"/>
    </source>
</evidence>
<evidence type="ECO:0000313" key="8">
    <source>
        <dbReference type="Proteomes" id="UP000030752"/>
    </source>
</evidence>
<keyword evidence="3" id="KW-0804">Transcription</keyword>
<evidence type="ECO:0000256" key="4">
    <source>
        <dbReference type="ARBA" id="ARBA00023242"/>
    </source>
</evidence>
<dbReference type="InParanoid" id="W2S7L8"/>
<dbReference type="GO" id="GO:0000981">
    <property type="term" value="F:DNA-binding transcription factor activity, RNA polymerase II-specific"/>
    <property type="evidence" value="ECO:0007669"/>
    <property type="project" value="InterPro"/>
</dbReference>
<name>W2S7L8_CYPE1</name>